<dbReference type="EMBL" id="CYGV01000791">
    <property type="protein sequence ID" value="CUA69451.1"/>
    <property type="molecule type" value="Genomic_DNA"/>
</dbReference>
<feature type="domain" description="Ricin B lectin" evidence="1">
    <location>
        <begin position="7"/>
        <end position="76"/>
    </location>
</feature>
<evidence type="ECO:0000313" key="3">
    <source>
        <dbReference type="Proteomes" id="UP000044841"/>
    </source>
</evidence>
<dbReference type="Proteomes" id="UP000044841">
    <property type="component" value="Unassembled WGS sequence"/>
</dbReference>
<organism evidence="2 3">
    <name type="scientific">Rhizoctonia solani</name>
    <dbReference type="NCBI Taxonomy" id="456999"/>
    <lineage>
        <taxon>Eukaryota</taxon>
        <taxon>Fungi</taxon>
        <taxon>Dikarya</taxon>
        <taxon>Basidiomycota</taxon>
        <taxon>Agaricomycotina</taxon>
        <taxon>Agaricomycetes</taxon>
        <taxon>Cantharellales</taxon>
        <taxon>Ceratobasidiaceae</taxon>
        <taxon>Rhizoctonia</taxon>
    </lineage>
</organism>
<name>A0A0K6FT71_9AGAM</name>
<dbReference type="SUPFAM" id="SSF50370">
    <property type="entry name" value="Ricin B-like lectins"/>
    <property type="match status" value="1"/>
</dbReference>
<accession>A0A0K6FT71</accession>
<reference evidence="2 3" key="1">
    <citation type="submission" date="2015-07" db="EMBL/GenBank/DDBJ databases">
        <authorList>
            <person name="Noorani M."/>
        </authorList>
    </citation>
    <scope>NUCLEOTIDE SEQUENCE [LARGE SCALE GENOMIC DNA]</scope>
    <source>
        <strain evidence="2">BBA 69670</strain>
    </source>
</reference>
<gene>
    <name evidence="2" type="ORF">RSOLAG22IIIB_08467</name>
</gene>
<dbReference type="InterPro" id="IPR000772">
    <property type="entry name" value="Ricin_B_lectin"/>
</dbReference>
<keyword evidence="3" id="KW-1185">Reference proteome</keyword>
<evidence type="ECO:0000259" key="1">
    <source>
        <dbReference type="Pfam" id="PF14200"/>
    </source>
</evidence>
<dbReference type="CDD" id="cd23455">
    <property type="entry name" value="beta-trefoil_Ricin_RSA"/>
    <property type="match status" value="1"/>
</dbReference>
<proteinExistence type="predicted"/>
<protein>
    <recommendedName>
        <fullName evidence="1">Ricin B lectin domain-containing protein</fullName>
    </recommendedName>
</protein>
<dbReference type="AlphaFoldDB" id="A0A0K6FT71"/>
<dbReference type="InterPro" id="IPR035992">
    <property type="entry name" value="Ricin_B-like_lectins"/>
</dbReference>
<evidence type="ECO:0000313" key="2">
    <source>
        <dbReference type="EMBL" id="CUA69451.1"/>
    </source>
</evidence>
<dbReference type="Gene3D" id="2.80.10.50">
    <property type="match status" value="1"/>
</dbReference>
<dbReference type="Pfam" id="PF14200">
    <property type="entry name" value="RicinB_lectin_2"/>
    <property type="match status" value="1"/>
</dbReference>
<sequence length="143" mass="15295">MSNSIPEGKYIITNAASSSNLDLCLANPTEGTLVQGWRANSTEGQKWIVKYDSGSTNFITLQNSATKTYVSFTGVGDGVVAMGSQVSRLLQPIKVDTTTYTLAAASQPNYVLDILDGNPEDGRPVLLKTGKGKTSQKWVFTSV</sequence>